<evidence type="ECO:0000256" key="9">
    <source>
        <dbReference type="ARBA" id="ARBA00023303"/>
    </source>
</evidence>
<evidence type="ECO:0000256" key="6">
    <source>
        <dbReference type="ARBA" id="ARBA00022989"/>
    </source>
</evidence>
<dbReference type="NCBIfam" id="TIGR00220">
    <property type="entry name" value="mscL"/>
    <property type="match status" value="1"/>
</dbReference>
<dbReference type="PRINTS" id="PR01264">
    <property type="entry name" value="MECHCHANNEL"/>
</dbReference>
<reference evidence="11 12" key="1">
    <citation type="submission" date="2020-10" db="EMBL/GenBank/DDBJ databases">
        <authorList>
            <person name="Castelo-Branco R."/>
            <person name="Eusebio N."/>
            <person name="Adriana R."/>
            <person name="Vieira A."/>
            <person name="Brugerolle De Fraissinette N."/>
            <person name="Rezende De Castro R."/>
            <person name="Schneider M.P."/>
            <person name="Vasconcelos V."/>
            <person name="Leao P.N."/>
        </authorList>
    </citation>
    <scope>NUCLEOTIDE SEQUENCE [LARGE SCALE GENOMIC DNA]</scope>
    <source>
        <strain evidence="11 12">LEGE 00031</strain>
    </source>
</reference>
<feature type="transmembrane region" description="Helical" evidence="10">
    <location>
        <begin position="71"/>
        <end position="94"/>
    </location>
</feature>
<dbReference type="PROSITE" id="PS01327">
    <property type="entry name" value="MSCL"/>
    <property type="match status" value="1"/>
</dbReference>
<dbReference type="InterPro" id="IPR037673">
    <property type="entry name" value="MSC/AndL"/>
</dbReference>
<keyword evidence="8 10" id="KW-0472">Membrane</keyword>
<gene>
    <name evidence="10 11" type="primary">mscL</name>
    <name evidence="11" type="ORF">IQ217_04350</name>
</gene>
<keyword evidence="7 10" id="KW-0406">Ion transport</keyword>
<name>A0ABR9VP24_9SYNC</name>
<dbReference type="HAMAP" id="MF_00115">
    <property type="entry name" value="MscL"/>
    <property type="match status" value="1"/>
</dbReference>
<evidence type="ECO:0000256" key="5">
    <source>
        <dbReference type="ARBA" id="ARBA00022692"/>
    </source>
</evidence>
<comment type="function">
    <text evidence="10">Channel that opens in response to stretch forces in the membrane lipid bilayer. May participate in the regulation of osmotic pressure changes within the cell.</text>
</comment>
<comment type="similarity">
    <text evidence="2 10">Belongs to the MscL family.</text>
</comment>
<comment type="subunit">
    <text evidence="10">Homopentamer.</text>
</comment>
<keyword evidence="9 10" id="KW-0407">Ion channel</keyword>
<dbReference type="InterPro" id="IPR001185">
    <property type="entry name" value="MS_channel"/>
</dbReference>
<dbReference type="SUPFAM" id="SSF81330">
    <property type="entry name" value="Gated mechanosensitive channel"/>
    <property type="match status" value="1"/>
</dbReference>
<dbReference type="PANTHER" id="PTHR30266:SF2">
    <property type="entry name" value="LARGE-CONDUCTANCE MECHANOSENSITIVE CHANNEL"/>
    <property type="match status" value="1"/>
</dbReference>
<evidence type="ECO:0000256" key="7">
    <source>
        <dbReference type="ARBA" id="ARBA00023065"/>
    </source>
</evidence>
<keyword evidence="5 10" id="KW-0812">Transmembrane</keyword>
<dbReference type="Gene3D" id="1.10.1200.120">
    <property type="entry name" value="Large-conductance mechanosensitive channel, MscL, domain 1"/>
    <property type="match status" value="1"/>
</dbReference>
<evidence type="ECO:0000313" key="11">
    <source>
        <dbReference type="EMBL" id="MBE9253105.1"/>
    </source>
</evidence>
<dbReference type="InterPro" id="IPR036019">
    <property type="entry name" value="MscL_channel"/>
</dbReference>
<protein>
    <recommendedName>
        <fullName evidence="10">Large-conductance mechanosensitive channel</fullName>
    </recommendedName>
</protein>
<dbReference type="Proteomes" id="UP000658720">
    <property type="component" value="Unassembled WGS sequence"/>
</dbReference>
<evidence type="ECO:0000256" key="1">
    <source>
        <dbReference type="ARBA" id="ARBA00004651"/>
    </source>
</evidence>
<keyword evidence="12" id="KW-1185">Reference proteome</keyword>
<dbReference type="PANTHER" id="PTHR30266">
    <property type="entry name" value="MECHANOSENSITIVE CHANNEL MSCL"/>
    <property type="match status" value="1"/>
</dbReference>
<organism evidence="11 12">
    <name type="scientific">Synechocystis salina LEGE 00031</name>
    <dbReference type="NCBI Taxonomy" id="1828736"/>
    <lineage>
        <taxon>Bacteria</taxon>
        <taxon>Bacillati</taxon>
        <taxon>Cyanobacteriota</taxon>
        <taxon>Cyanophyceae</taxon>
        <taxon>Synechococcales</taxon>
        <taxon>Merismopediaceae</taxon>
        <taxon>Synechocystis</taxon>
    </lineage>
</organism>
<accession>A0ABR9VP24</accession>
<sequence length="145" mass="15890">MAKSGRQGAGGFWRDFKDFILRGNVVDLAVAVVIGGAFTNIVNAFVAWLMAILLQPVLDQAGVSQLQDLPLGLGELVIAVVNFIIIAFVIFLIIKAIEKMQRKKAVEEEIVAEVKPDPMLEAQTNLTDSINRLITTLESQQFPPQ</sequence>
<keyword evidence="3 10" id="KW-0813">Transport</keyword>
<keyword evidence="4 10" id="KW-1003">Cell membrane</keyword>
<evidence type="ECO:0000256" key="4">
    <source>
        <dbReference type="ARBA" id="ARBA00022475"/>
    </source>
</evidence>
<evidence type="ECO:0000256" key="10">
    <source>
        <dbReference type="HAMAP-Rule" id="MF_00115"/>
    </source>
</evidence>
<dbReference type="Pfam" id="PF01741">
    <property type="entry name" value="MscL"/>
    <property type="match status" value="1"/>
</dbReference>
<proteinExistence type="inferred from homology"/>
<feature type="transmembrane region" description="Helical" evidence="10">
    <location>
        <begin position="25"/>
        <end position="51"/>
    </location>
</feature>
<evidence type="ECO:0000256" key="8">
    <source>
        <dbReference type="ARBA" id="ARBA00023136"/>
    </source>
</evidence>
<comment type="caution">
    <text evidence="11">The sequence shown here is derived from an EMBL/GenBank/DDBJ whole genome shotgun (WGS) entry which is preliminary data.</text>
</comment>
<evidence type="ECO:0000256" key="2">
    <source>
        <dbReference type="ARBA" id="ARBA00007254"/>
    </source>
</evidence>
<keyword evidence="6 10" id="KW-1133">Transmembrane helix</keyword>
<dbReference type="RefSeq" id="WP_194019044.1">
    <property type="nucleotide sequence ID" value="NZ_JADEVV010000008.1"/>
</dbReference>
<comment type="subcellular location">
    <subcellularLocation>
        <location evidence="1 10">Cell membrane</location>
        <topology evidence="1 10">Multi-pass membrane protein</topology>
    </subcellularLocation>
</comment>
<evidence type="ECO:0000313" key="12">
    <source>
        <dbReference type="Proteomes" id="UP000658720"/>
    </source>
</evidence>
<dbReference type="InterPro" id="IPR019823">
    <property type="entry name" value="Mechanosensitive_channel_CS"/>
</dbReference>
<dbReference type="EMBL" id="JADEVV010000008">
    <property type="protein sequence ID" value="MBE9253105.1"/>
    <property type="molecule type" value="Genomic_DNA"/>
</dbReference>
<evidence type="ECO:0000256" key="3">
    <source>
        <dbReference type="ARBA" id="ARBA00022448"/>
    </source>
</evidence>